<protein>
    <recommendedName>
        <fullName evidence="2">Myosin motor domain-containing protein</fullName>
    </recommendedName>
</protein>
<gene>
    <name evidence="3" type="ORF">AGOR_G00024580</name>
</gene>
<reference evidence="3" key="1">
    <citation type="submission" date="2021-01" db="EMBL/GenBank/DDBJ databases">
        <authorList>
            <person name="Zahm M."/>
            <person name="Roques C."/>
            <person name="Cabau C."/>
            <person name="Klopp C."/>
            <person name="Donnadieu C."/>
            <person name="Jouanno E."/>
            <person name="Lampietro C."/>
            <person name="Louis A."/>
            <person name="Herpin A."/>
            <person name="Echchiki A."/>
            <person name="Berthelot C."/>
            <person name="Parey E."/>
            <person name="Roest-Crollius H."/>
            <person name="Braasch I."/>
            <person name="Postlethwait J."/>
            <person name="Bobe J."/>
            <person name="Montfort J."/>
            <person name="Bouchez O."/>
            <person name="Begum T."/>
            <person name="Mejri S."/>
            <person name="Adams A."/>
            <person name="Chen W.-J."/>
            <person name="Guiguen Y."/>
        </authorList>
    </citation>
    <scope>NUCLEOTIDE SEQUENCE</scope>
    <source>
        <tissue evidence="3">Blood</tissue>
    </source>
</reference>
<dbReference type="SUPFAM" id="SSF52540">
    <property type="entry name" value="P-loop containing nucleoside triphosphate hydrolases"/>
    <property type="match status" value="1"/>
</dbReference>
<keyword evidence="1" id="KW-0505">Motor protein</keyword>
<dbReference type="GO" id="GO:0005524">
    <property type="term" value="F:ATP binding"/>
    <property type="evidence" value="ECO:0007669"/>
    <property type="project" value="InterPro"/>
</dbReference>
<proteinExistence type="inferred from homology"/>
<dbReference type="GO" id="GO:0003779">
    <property type="term" value="F:actin binding"/>
    <property type="evidence" value="ECO:0007669"/>
    <property type="project" value="UniProtKB-KW"/>
</dbReference>
<comment type="caution">
    <text evidence="1">Lacks conserved residue(s) required for the propagation of feature annotation.</text>
</comment>
<dbReference type="Proteomes" id="UP000829720">
    <property type="component" value="Unassembled WGS sequence"/>
</dbReference>
<dbReference type="GO" id="GO:0016459">
    <property type="term" value="C:myosin complex"/>
    <property type="evidence" value="ECO:0007669"/>
    <property type="project" value="UniProtKB-KW"/>
</dbReference>
<evidence type="ECO:0000256" key="1">
    <source>
        <dbReference type="PROSITE-ProRule" id="PRU00782"/>
    </source>
</evidence>
<evidence type="ECO:0000313" key="3">
    <source>
        <dbReference type="EMBL" id="KAI1903182.1"/>
    </source>
</evidence>
<accession>A0A8T3E1Q2</accession>
<dbReference type="AlphaFoldDB" id="A0A8T3E1Q2"/>
<dbReference type="InterPro" id="IPR027417">
    <property type="entry name" value="P-loop_NTPase"/>
</dbReference>
<keyword evidence="4" id="KW-1185">Reference proteome</keyword>
<dbReference type="PRINTS" id="PR00193">
    <property type="entry name" value="MYOSINHEAVY"/>
</dbReference>
<dbReference type="Pfam" id="PF00063">
    <property type="entry name" value="Myosin_head"/>
    <property type="match status" value="1"/>
</dbReference>
<dbReference type="InterPro" id="IPR051724">
    <property type="entry name" value="Actin_motor_Myosin"/>
</dbReference>
<keyword evidence="1" id="KW-0009">Actin-binding</keyword>
<dbReference type="GO" id="GO:0003774">
    <property type="term" value="F:cytoskeletal motor activity"/>
    <property type="evidence" value="ECO:0007669"/>
    <property type="project" value="InterPro"/>
</dbReference>
<dbReference type="EMBL" id="JAERUA010000002">
    <property type="protein sequence ID" value="KAI1903182.1"/>
    <property type="molecule type" value="Genomic_DNA"/>
</dbReference>
<keyword evidence="1" id="KW-0518">Myosin</keyword>
<dbReference type="PANTHER" id="PTHR46049:SF10">
    <property type="entry name" value="MYOSIN VIIA"/>
    <property type="match status" value="1"/>
</dbReference>
<dbReference type="PROSITE" id="PS51456">
    <property type="entry name" value="MYOSIN_MOTOR"/>
    <property type="match status" value="1"/>
</dbReference>
<dbReference type="SMART" id="SM00242">
    <property type="entry name" value="MYSc"/>
    <property type="match status" value="1"/>
</dbReference>
<dbReference type="Gene3D" id="1.20.58.530">
    <property type="match status" value="1"/>
</dbReference>
<evidence type="ECO:0000313" key="4">
    <source>
        <dbReference type="Proteomes" id="UP000829720"/>
    </source>
</evidence>
<comment type="similarity">
    <text evidence="1">Belongs to the TRAFAC class myosin-kinesin ATPase superfamily. Myosin family.</text>
</comment>
<feature type="domain" description="Myosin motor" evidence="2">
    <location>
        <begin position="1"/>
        <end position="157"/>
    </location>
</feature>
<evidence type="ECO:0000259" key="2">
    <source>
        <dbReference type="PROSITE" id="PS51456"/>
    </source>
</evidence>
<dbReference type="OrthoDB" id="6108017at2759"/>
<organism evidence="3 4">
    <name type="scientific">Albula goreensis</name>
    <dbReference type="NCBI Taxonomy" id="1534307"/>
    <lineage>
        <taxon>Eukaryota</taxon>
        <taxon>Metazoa</taxon>
        <taxon>Chordata</taxon>
        <taxon>Craniata</taxon>
        <taxon>Vertebrata</taxon>
        <taxon>Euteleostomi</taxon>
        <taxon>Actinopterygii</taxon>
        <taxon>Neopterygii</taxon>
        <taxon>Teleostei</taxon>
        <taxon>Albuliformes</taxon>
        <taxon>Albulidae</taxon>
        <taxon>Albula</taxon>
    </lineage>
</organism>
<dbReference type="InterPro" id="IPR001609">
    <property type="entry name" value="Myosin_head_motor_dom-like"/>
</dbReference>
<dbReference type="Gene3D" id="1.20.120.720">
    <property type="entry name" value="Myosin VI head, motor domain, U50 subdomain"/>
    <property type="match status" value="1"/>
</dbReference>
<name>A0A8T3E1Q2_9TELE</name>
<comment type="caution">
    <text evidence="3">The sequence shown here is derived from an EMBL/GenBank/DDBJ whole genome shotgun (WGS) entry which is preliminary data.</text>
</comment>
<sequence>MSCLTTRTLITRGESVSTPLSMDQALDVRDAFVKGIYGRLFVWIVDKINAAIYRPPSSDSKSLRKSIGLLDIFGFENFTINSFEQLCINFANENLQQFFVRHVFKLEQEEYNLEHINWQHIEFTDNQDALDMIAIKPMNIISLIDEESKFPKVPVKS</sequence>
<dbReference type="PANTHER" id="PTHR46049">
    <property type="entry name" value="AGAP003327-PA"/>
    <property type="match status" value="1"/>
</dbReference>